<dbReference type="InterPro" id="IPR042099">
    <property type="entry name" value="ANL_N_sf"/>
</dbReference>
<keyword evidence="7" id="KW-0436">Ligase</keyword>
<dbReference type="PROSITE" id="PS00455">
    <property type="entry name" value="AMP_BINDING"/>
    <property type="match status" value="1"/>
</dbReference>
<dbReference type="AlphaFoldDB" id="A0A1I6TMF1"/>
<dbReference type="InterPro" id="IPR000873">
    <property type="entry name" value="AMP-dep_synth/lig_dom"/>
</dbReference>
<dbReference type="Gene3D" id="3.40.50.12780">
    <property type="entry name" value="N-terminal domain of ligase-like"/>
    <property type="match status" value="1"/>
</dbReference>
<dbReference type="HAMAP" id="MF_02247">
    <property type="entry name" value="Carbox_acid_reduct"/>
    <property type="match status" value="1"/>
</dbReference>
<dbReference type="NCBIfam" id="NF041592">
    <property type="entry name" value="carboxyl_red"/>
    <property type="match status" value="1"/>
</dbReference>
<keyword evidence="3 5" id="KW-0547">Nucleotide-binding</keyword>
<dbReference type="NCBIfam" id="TIGR01746">
    <property type="entry name" value="Thioester-redct"/>
    <property type="match status" value="1"/>
</dbReference>
<dbReference type="InterPro" id="IPR009081">
    <property type="entry name" value="PP-bd_ACP"/>
</dbReference>
<evidence type="ECO:0000256" key="4">
    <source>
        <dbReference type="ARBA" id="ARBA00022840"/>
    </source>
</evidence>
<dbReference type="GO" id="GO:0005524">
    <property type="term" value="F:ATP binding"/>
    <property type="evidence" value="ECO:0007669"/>
    <property type="project" value="UniProtKB-UniRule"/>
</dbReference>
<keyword evidence="5" id="KW-0560">Oxidoreductase</keyword>
<name>A0A1I6TMF1_9PSEU</name>
<dbReference type="CDD" id="cd05235">
    <property type="entry name" value="SDR_e1"/>
    <property type="match status" value="1"/>
</dbReference>
<dbReference type="SMART" id="SM00823">
    <property type="entry name" value="PKS_PP"/>
    <property type="match status" value="1"/>
</dbReference>
<feature type="binding site" evidence="5">
    <location>
        <position position="392"/>
    </location>
    <ligand>
        <name>AMP</name>
        <dbReference type="ChEBI" id="CHEBI:456215"/>
    </ligand>
</feature>
<comment type="caution">
    <text evidence="5">Lacks conserved residue(s) required for the propagation of feature annotation.</text>
</comment>
<keyword evidence="1 5" id="KW-0596">Phosphopantetheine</keyword>
<feature type="binding site" evidence="5">
    <location>
        <position position="586"/>
    </location>
    <ligand>
        <name>AMP</name>
        <dbReference type="ChEBI" id="CHEBI:456215"/>
    </ligand>
</feature>
<dbReference type="Gene3D" id="1.10.1200.10">
    <property type="entry name" value="ACP-like"/>
    <property type="match status" value="1"/>
</dbReference>
<dbReference type="PANTHER" id="PTHR43272">
    <property type="entry name" value="LONG-CHAIN-FATTY-ACID--COA LIGASE"/>
    <property type="match status" value="1"/>
</dbReference>
<feature type="binding site" evidence="5">
    <location>
        <position position="274"/>
    </location>
    <ligand>
        <name>AMP</name>
        <dbReference type="ChEBI" id="CHEBI:456215"/>
    </ligand>
</feature>
<dbReference type="GO" id="GO:0050661">
    <property type="term" value="F:NADP binding"/>
    <property type="evidence" value="ECO:0007669"/>
    <property type="project" value="UniProtKB-UniRule"/>
</dbReference>
<feature type="binding site" evidence="5">
    <location>
        <begin position="848"/>
        <end position="850"/>
    </location>
    <ligand>
        <name>NADP(+)</name>
        <dbReference type="ChEBI" id="CHEBI:58349"/>
    </ligand>
</feature>
<dbReference type="GO" id="GO:0016020">
    <property type="term" value="C:membrane"/>
    <property type="evidence" value="ECO:0007669"/>
    <property type="project" value="TreeGrafter"/>
</dbReference>
<protein>
    <recommendedName>
        <fullName evidence="5">Carboxylic acid reductase</fullName>
        <shortName evidence="5">CAR</shortName>
        <ecNumber evidence="5">1.2.1.-</ecNumber>
    </recommendedName>
    <alternativeName>
        <fullName evidence="5">ATP/NADPH-dependent carboxylic acid reductase</fullName>
    </alternativeName>
</protein>
<dbReference type="InterPro" id="IPR020806">
    <property type="entry name" value="PKS_PP-bd"/>
</dbReference>
<dbReference type="GO" id="GO:0016620">
    <property type="term" value="F:oxidoreductase activity, acting on the aldehyde or oxo group of donors, NAD or NADP as acceptor"/>
    <property type="evidence" value="ECO:0007669"/>
    <property type="project" value="UniProtKB-UniRule"/>
</dbReference>
<feature type="modified residue" description="O-(pantetheine 4'-phosphoryl)serine" evidence="5">
    <location>
        <position position="659"/>
    </location>
</feature>
<dbReference type="InterPro" id="IPR036736">
    <property type="entry name" value="ACP-like_sf"/>
</dbReference>
<comment type="cofactor">
    <cofactor evidence="5">
        <name>pantetheine 4'-phosphate</name>
        <dbReference type="ChEBI" id="CHEBI:47942"/>
    </cofactor>
    <text evidence="5">Binds 1 phosphopantetheine covalently.</text>
</comment>
<keyword evidence="4 5" id="KW-0067">ATP-binding</keyword>
<feature type="binding site" evidence="5">
    <location>
        <position position="486"/>
    </location>
    <ligand>
        <name>AMP</name>
        <dbReference type="ChEBI" id="CHEBI:456215"/>
    </ligand>
</feature>
<feature type="binding site" evidence="5">
    <location>
        <begin position="756"/>
        <end position="759"/>
    </location>
    <ligand>
        <name>NADP(+)</name>
        <dbReference type="ChEBI" id="CHEBI:58349"/>
    </ligand>
</feature>
<feature type="binding site" evidence="5">
    <location>
        <position position="921"/>
    </location>
    <ligand>
        <name>NADP(+)</name>
        <dbReference type="ChEBI" id="CHEBI:58349"/>
    </ligand>
</feature>
<dbReference type="EMBL" id="FOZX01000007">
    <property type="protein sequence ID" value="SFS90432.1"/>
    <property type="molecule type" value="Genomic_DNA"/>
</dbReference>
<dbReference type="Proteomes" id="UP000198852">
    <property type="component" value="Unassembled WGS sequence"/>
</dbReference>
<dbReference type="Pfam" id="PF07993">
    <property type="entry name" value="NAD_binding_4"/>
    <property type="match status" value="1"/>
</dbReference>
<dbReference type="PANTHER" id="PTHR43272:SF33">
    <property type="entry name" value="AMP-BINDING DOMAIN-CONTAINING PROTEIN-RELATED"/>
    <property type="match status" value="1"/>
</dbReference>
<proteinExistence type="inferred from homology"/>
<dbReference type="SUPFAM" id="SSF56801">
    <property type="entry name" value="Acetyl-CoA synthetase-like"/>
    <property type="match status" value="1"/>
</dbReference>
<evidence type="ECO:0000256" key="3">
    <source>
        <dbReference type="ARBA" id="ARBA00022741"/>
    </source>
</evidence>
<dbReference type="SUPFAM" id="SSF51735">
    <property type="entry name" value="NAD(P)-binding Rossmann-fold domains"/>
    <property type="match status" value="1"/>
</dbReference>
<sequence length="1135" mass="121745">MSDSLQGISAAVHDSGTGIAEVMAAVSEQDTGQGLAEVMASLLEGHGDKPALGVRATDPATGRLLPRFDTVTYRQLWERVRQVAAAWHHAGLRPGDRVCYLGFTSLDYVTLDLAAIHLGLVAVPLAAGSPQEQLDPIIAETEPVVLAAGAGYLDTAVECLLAGTTVRSLVVFDHERSEAAVEAARDRLAAAGSEVAVETSGDLLHRGAELTEAPLFVPDSGDDPLALIIYTSGSTGAPKGAMYTQRLVGTAWYGFTYGSADVPVVGVHYMPLSHLAGRYSVMTSLARGGTGYFTAAADLSALLEDFTLVRPTELTMVPRVADMLFEHYRSEVDRRSGEPGDVEAAARAGVREQLLGGRVAKAMVASAPLPAEMKTFLESCLGVQVHLGYGSTEAGGVLLDSVVQRPPVRDYKLVDVPELGYFTTDSPHPRGELLLQSDVLIPGYYRRPELTAQIFDADGYYRTGDIMAEIAPDRLVFVDRAKDVLKLSQGEFVAVSRLETVFSGSPLVEQIFLYGNGERAYLLGVVVPSSAAPVDGDEAELKAALLESLQDIARDAGLNSYEIPRDLLIETEPFSPANGLLSDNLKPLRPRLKERYGPALERHYAALAEQHVERLSELRRGGADRPVLETVTRAAQAVLGCSEADLRPEAHFTELGGDSLAALSFAGLLEEIFGVEVPAAAVLNPVADLAGLAGRIAAGRTAATDRPVAGAVHRGERLRADELQLEEFLDADLVAAAPGLPVPEGPARTVVLTGANGYLGRFLCLEWLERLAPAGGTLICLVRGADAEQAARRLEEAFDSDPELHRRYRELASGALEVLAADIAEPRLGLDEDTWNRIAATADLVVHPAAQVNHVLSYAQLFGPNVVGTAEVIRLALTTRRKPVTFASSIAAVPAGDAAEDADIRLAAPVRELDDRYAGGYANTKWAGEVLLREAHDRCGLPVAVFRSDILLAHRRYGGQLNLPDVFTRLLLSLLATGIAPRSFYRGGERAHYDGLPVDFTAAAVTELAARIPEGYRTYHAVNDHDDGISLDTVVDWLIELGHPIQRIADYDDWFARFTTALRALPERQRAHSLLPLRHAFERPGEAVAGSAVPAGRFDAAVRESGTDVPHLGPDLIAKYVTDLRALDLLQDAEK</sequence>
<dbReference type="InterPro" id="IPR046407">
    <property type="entry name" value="CAR"/>
</dbReference>
<evidence type="ECO:0000256" key="5">
    <source>
        <dbReference type="HAMAP-Rule" id="MF_02247"/>
    </source>
</evidence>
<dbReference type="PROSITE" id="PS50075">
    <property type="entry name" value="CARRIER"/>
    <property type="match status" value="1"/>
</dbReference>
<comment type="domain">
    <text evidence="5">The N-terminal domain likely catalyzes substrate activation by formation of an initial acyl-AMP intermediate, the central region contains the phosphopantetheine attachment site, and the C-terminal domain catalyzes the reduction by NADPH of the intermediate thioester formed from the attack of the phosphopantetheine thiol at the carbonyl carbon of acyl-AMP.</text>
</comment>
<dbReference type="InterPro" id="IPR013120">
    <property type="entry name" value="FAR_NAD-bd"/>
</dbReference>
<comment type="catalytic activity">
    <reaction evidence="5">
        <text>a carboxylate + ATP + NADPH + H(+) = an aldehyde + AMP + diphosphate + NADP(+)</text>
        <dbReference type="Rhea" id="RHEA:50916"/>
        <dbReference type="ChEBI" id="CHEBI:15378"/>
        <dbReference type="ChEBI" id="CHEBI:17478"/>
        <dbReference type="ChEBI" id="CHEBI:29067"/>
        <dbReference type="ChEBI" id="CHEBI:30616"/>
        <dbReference type="ChEBI" id="CHEBI:33019"/>
        <dbReference type="ChEBI" id="CHEBI:57783"/>
        <dbReference type="ChEBI" id="CHEBI:58349"/>
        <dbReference type="ChEBI" id="CHEBI:456215"/>
    </reaction>
</comment>
<keyword evidence="8" id="KW-1185">Reference proteome</keyword>
<gene>
    <name evidence="5" type="primary">car</name>
    <name evidence="7" type="ORF">SAMN05660874_04098</name>
</gene>
<evidence type="ECO:0000259" key="6">
    <source>
        <dbReference type="PROSITE" id="PS50075"/>
    </source>
</evidence>
<dbReference type="InterPro" id="IPR010080">
    <property type="entry name" value="Thioester_reductase-like_dom"/>
</dbReference>
<feature type="binding site" evidence="5">
    <location>
        <position position="793"/>
    </location>
    <ligand>
        <name>NADP(+)</name>
        <dbReference type="ChEBI" id="CHEBI:58349"/>
    </ligand>
</feature>
<dbReference type="RefSeq" id="WP_093420467.1">
    <property type="nucleotide sequence ID" value="NZ_FOZX01000007.1"/>
</dbReference>
<dbReference type="EC" id="1.2.1.-" evidence="5"/>
<feature type="binding site" evidence="5">
    <location>
        <position position="366"/>
    </location>
    <ligand>
        <name>AMP</name>
        <dbReference type="ChEBI" id="CHEBI:456215"/>
    </ligand>
</feature>
<comment type="function">
    <text evidence="5">Catalyzes the ATP- and NADPH-dependent reduction of carboxylic acids to the corresponding aldehydes.</text>
</comment>
<dbReference type="STRING" id="95161.SAMN05660874_04098"/>
<dbReference type="SUPFAM" id="SSF47336">
    <property type="entry name" value="ACP-like"/>
    <property type="match status" value="1"/>
</dbReference>
<evidence type="ECO:0000313" key="8">
    <source>
        <dbReference type="Proteomes" id="UP000198852"/>
    </source>
</evidence>
<feature type="binding site" evidence="5">
    <location>
        <position position="948"/>
    </location>
    <ligand>
        <name>NADP(+)</name>
        <dbReference type="ChEBI" id="CHEBI:58349"/>
    </ligand>
</feature>
<keyword evidence="2 5" id="KW-0597">Phosphoprotein</keyword>
<evidence type="ECO:0000313" key="7">
    <source>
        <dbReference type="EMBL" id="SFS90432.1"/>
    </source>
</evidence>
<keyword evidence="5" id="KW-0521">NADP</keyword>
<organism evidence="7 8">
    <name type="scientific">Saccharopolyspora flava</name>
    <dbReference type="NCBI Taxonomy" id="95161"/>
    <lineage>
        <taxon>Bacteria</taxon>
        <taxon>Bacillati</taxon>
        <taxon>Actinomycetota</taxon>
        <taxon>Actinomycetes</taxon>
        <taxon>Pseudonocardiales</taxon>
        <taxon>Pseudonocardiaceae</taxon>
        <taxon>Saccharopolyspora</taxon>
    </lineage>
</organism>
<dbReference type="InterPro" id="IPR020845">
    <property type="entry name" value="AMP-binding_CS"/>
</dbReference>
<dbReference type="InterPro" id="IPR036291">
    <property type="entry name" value="NAD(P)-bd_dom_sf"/>
</dbReference>
<feature type="domain" description="Carrier" evidence="6">
    <location>
        <begin position="625"/>
        <end position="700"/>
    </location>
</feature>
<dbReference type="OrthoDB" id="2472181at2"/>
<dbReference type="Pfam" id="PF00501">
    <property type="entry name" value="AMP-binding"/>
    <property type="match status" value="1"/>
</dbReference>
<dbReference type="GO" id="GO:0004467">
    <property type="term" value="F:long-chain fatty acid-CoA ligase activity"/>
    <property type="evidence" value="ECO:0007669"/>
    <property type="project" value="TreeGrafter"/>
</dbReference>
<dbReference type="Gene3D" id="3.40.50.720">
    <property type="entry name" value="NAD(P)-binding Rossmann-like Domain"/>
    <property type="match status" value="1"/>
</dbReference>
<comment type="similarity">
    <text evidence="5">Belongs to the ATP-dependent AMP-binding enzyme family. Carboxylic acid reductase subfamily.</text>
</comment>
<evidence type="ECO:0000256" key="2">
    <source>
        <dbReference type="ARBA" id="ARBA00022553"/>
    </source>
</evidence>
<evidence type="ECO:0000256" key="1">
    <source>
        <dbReference type="ARBA" id="ARBA00022450"/>
    </source>
</evidence>
<dbReference type="GO" id="GO:0031177">
    <property type="term" value="F:phosphopantetheine binding"/>
    <property type="evidence" value="ECO:0007669"/>
    <property type="project" value="UniProtKB-UniRule"/>
</dbReference>
<dbReference type="Pfam" id="PF00550">
    <property type="entry name" value="PP-binding"/>
    <property type="match status" value="1"/>
</dbReference>
<accession>A0A1I6TMF1</accession>
<feature type="binding site" evidence="5">
    <location>
        <position position="465"/>
    </location>
    <ligand>
        <name>AMP</name>
        <dbReference type="ChEBI" id="CHEBI:456215"/>
    </ligand>
</feature>
<feature type="binding site" evidence="5">
    <location>
        <position position="888"/>
    </location>
    <ligand>
        <name>NADP(+)</name>
        <dbReference type="ChEBI" id="CHEBI:58349"/>
    </ligand>
</feature>
<feature type="binding site" evidence="5">
    <location>
        <position position="783"/>
    </location>
    <ligand>
        <name>NADP(+)</name>
        <dbReference type="ChEBI" id="CHEBI:58349"/>
    </ligand>
</feature>
<feature type="binding site" evidence="5">
    <location>
        <position position="925"/>
    </location>
    <ligand>
        <name>NADP(+)</name>
        <dbReference type="ChEBI" id="CHEBI:58349"/>
    </ligand>
</feature>
<reference evidence="8" key="1">
    <citation type="submission" date="2016-10" db="EMBL/GenBank/DDBJ databases">
        <authorList>
            <person name="Varghese N."/>
            <person name="Submissions S."/>
        </authorList>
    </citation>
    <scope>NUCLEOTIDE SEQUENCE [LARGE SCALE GENOMIC DNA]</scope>
    <source>
        <strain evidence="8">DSM 44771</strain>
    </source>
</reference>